<evidence type="ECO:0000313" key="1">
    <source>
        <dbReference type="EMBL" id="KAI8533731.1"/>
    </source>
</evidence>
<name>A0ACC0LYZ5_RHOML</name>
<organism evidence="1 2">
    <name type="scientific">Rhododendron molle</name>
    <name type="common">Chinese azalea</name>
    <name type="synonym">Azalea mollis</name>
    <dbReference type="NCBI Taxonomy" id="49168"/>
    <lineage>
        <taxon>Eukaryota</taxon>
        <taxon>Viridiplantae</taxon>
        <taxon>Streptophyta</taxon>
        <taxon>Embryophyta</taxon>
        <taxon>Tracheophyta</taxon>
        <taxon>Spermatophyta</taxon>
        <taxon>Magnoliopsida</taxon>
        <taxon>eudicotyledons</taxon>
        <taxon>Gunneridae</taxon>
        <taxon>Pentapetalae</taxon>
        <taxon>asterids</taxon>
        <taxon>Ericales</taxon>
        <taxon>Ericaceae</taxon>
        <taxon>Ericoideae</taxon>
        <taxon>Rhodoreae</taxon>
        <taxon>Rhododendron</taxon>
    </lineage>
</organism>
<gene>
    <name evidence="1" type="ORF">RHMOL_Rhmol10G0032100</name>
</gene>
<proteinExistence type="predicted"/>
<protein>
    <submittedName>
        <fullName evidence="1">Uncharacterized protein</fullName>
    </submittedName>
</protein>
<dbReference type="Proteomes" id="UP001062846">
    <property type="component" value="Chromosome 10"/>
</dbReference>
<dbReference type="EMBL" id="CM046397">
    <property type="protein sequence ID" value="KAI8533731.1"/>
    <property type="molecule type" value="Genomic_DNA"/>
</dbReference>
<accession>A0ACC0LYZ5</accession>
<keyword evidence="2" id="KW-1185">Reference proteome</keyword>
<reference evidence="1" key="1">
    <citation type="submission" date="2022-02" db="EMBL/GenBank/DDBJ databases">
        <title>Plant Genome Project.</title>
        <authorList>
            <person name="Zhang R.-G."/>
        </authorList>
    </citation>
    <scope>NUCLEOTIDE SEQUENCE</scope>
    <source>
        <strain evidence="1">AT1</strain>
    </source>
</reference>
<comment type="caution">
    <text evidence="1">The sequence shown here is derived from an EMBL/GenBank/DDBJ whole genome shotgun (WGS) entry which is preliminary data.</text>
</comment>
<evidence type="ECO:0000313" key="2">
    <source>
        <dbReference type="Proteomes" id="UP001062846"/>
    </source>
</evidence>
<sequence length="63" mass="7086">MRSEPLDARSDDLEVHNTMLCILLQNTNPKSVVEQGLGHPRGAWIPRPLLLLKAISFSCLNYL</sequence>